<dbReference type="SUPFAM" id="SSF57184">
    <property type="entry name" value="Growth factor receptor domain"/>
    <property type="match status" value="7"/>
</dbReference>
<feature type="domain" description="TNFR-Cys" evidence="1">
    <location>
        <begin position="1009"/>
        <end position="1040"/>
    </location>
</feature>
<feature type="domain" description="TNFR-Cys" evidence="1">
    <location>
        <begin position="581"/>
        <end position="612"/>
    </location>
</feature>
<proteinExistence type="predicted"/>
<feature type="domain" description="TNFR-Cys" evidence="1">
    <location>
        <begin position="153"/>
        <end position="184"/>
    </location>
</feature>
<evidence type="ECO:0000313" key="2">
    <source>
        <dbReference type="EMBL" id="PRW59345.1"/>
    </source>
</evidence>
<dbReference type="Pfam" id="PF07699">
    <property type="entry name" value="Ephrin_rec_like"/>
    <property type="match status" value="8"/>
</dbReference>
<dbReference type="PANTHER" id="PTHR46967:SF1">
    <property type="entry name" value="KERATIN-ASSOCIATED PROTEIN 16-1-LIKE"/>
    <property type="match status" value="1"/>
</dbReference>
<dbReference type="OrthoDB" id="527488at2759"/>
<dbReference type="SMART" id="SM00261">
    <property type="entry name" value="FU"/>
    <property type="match status" value="5"/>
</dbReference>
<accession>A0A2P6TZ55</accession>
<reference evidence="2 3" key="1">
    <citation type="journal article" date="2018" name="Plant J.">
        <title>Genome sequences of Chlorella sorokiniana UTEX 1602 and Micractinium conductrix SAG 241.80: implications to maltose excretion by a green alga.</title>
        <authorList>
            <person name="Arriola M.B."/>
            <person name="Velmurugan N."/>
            <person name="Zhang Y."/>
            <person name="Plunkett M.H."/>
            <person name="Hondzo H."/>
            <person name="Barney B.M."/>
        </authorList>
    </citation>
    <scope>NUCLEOTIDE SEQUENCE [LARGE SCALE GENOMIC DNA]</scope>
    <source>
        <strain evidence="3">UTEX 1602</strain>
    </source>
</reference>
<dbReference type="Gene3D" id="2.10.50.10">
    <property type="entry name" value="Tumor Necrosis Factor Receptor, subunit A, domain 2"/>
    <property type="match status" value="12"/>
</dbReference>
<feature type="domain" description="TNFR-Cys" evidence="1">
    <location>
        <begin position="631"/>
        <end position="664"/>
    </location>
</feature>
<name>A0A2P6TZ55_CHLSO</name>
<keyword evidence="3" id="KW-1185">Reference proteome</keyword>
<dbReference type="PANTHER" id="PTHR46967">
    <property type="entry name" value="INSULIN-LIKE GROWTH FACTOR BINDING PROTEIN,N-TERMINAL"/>
    <property type="match status" value="1"/>
</dbReference>
<feature type="domain" description="TNFR-Cys" evidence="1">
    <location>
        <begin position="1650"/>
        <end position="1681"/>
    </location>
</feature>
<dbReference type="SMART" id="SM00208">
    <property type="entry name" value="TNFR"/>
    <property type="match status" value="9"/>
</dbReference>
<organism evidence="2 3">
    <name type="scientific">Chlorella sorokiniana</name>
    <name type="common">Freshwater green alga</name>
    <dbReference type="NCBI Taxonomy" id="3076"/>
    <lineage>
        <taxon>Eukaryota</taxon>
        <taxon>Viridiplantae</taxon>
        <taxon>Chlorophyta</taxon>
        <taxon>core chlorophytes</taxon>
        <taxon>Trebouxiophyceae</taxon>
        <taxon>Chlorellales</taxon>
        <taxon>Chlorellaceae</taxon>
        <taxon>Chlorella clade</taxon>
        <taxon>Chlorella</taxon>
    </lineage>
</organism>
<feature type="domain" description="TNFR-Cys" evidence="1">
    <location>
        <begin position="1499"/>
        <end position="1536"/>
    </location>
</feature>
<evidence type="ECO:0000313" key="3">
    <source>
        <dbReference type="Proteomes" id="UP000239899"/>
    </source>
</evidence>
<dbReference type="InterPro" id="IPR001368">
    <property type="entry name" value="TNFR/NGFR_Cys_rich_reg"/>
</dbReference>
<gene>
    <name evidence="2" type="ORF">C2E21_2187</name>
</gene>
<dbReference type="InterPro" id="IPR011641">
    <property type="entry name" value="Tyr-kin_ephrin_A/B_rcpt-like"/>
</dbReference>
<dbReference type="Proteomes" id="UP000239899">
    <property type="component" value="Unassembled WGS sequence"/>
</dbReference>
<dbReference type="EMBL" id="LHPG02000004">
    <property type="protein sequence ID" value="PRW59345.1"/>
    <property type="molecule type" value="Genomic_DNA"/>
</dbReference>
<dbReference type="InterPro" id="IPR006212">
    <property type="entry name" value="Furin_repeat"/>
</dbReference>
<feature type="domain" description="TNFR-Cys" evidence="1">
    <location>
        <begin position="681"/>
        <end position="712"/>
    </location>
</feature>
<dbReference type="SMART" id="SM01411">
    <property type="entry name" value="Ephrin_rec_like"/>
    <property type="match status" value="21"/>
</dbReference>
<sequence length="1811" mass="186122">MSISGPGNLDTDDCALGALSYANPYLFQKCGITPAGTTYLSVYVDQYCAVQLSPIKDPTCSEPGSNQYVYSTTRIRGHYVKPGLIATRLDTSSSYLLTVVPATGNDVTLSYWPATTDLTNAAAAAASSKLCTGTATVLGGAVVGTAATLGSNCPAGSYKDAGTAAGCLPCPTGKYCDGTSDTTCSADQFQPYLGQASINNCQTCSPTADPRYTSNAGDDYCLVPWVDTTCSDGEQFSADTESCVACPAGTQRKLGREDACMPCAPGYYSDAGATDCVLCPLNQFSPVWGLAQRSTGDQKCIYCPTGSIAINDTGAFGQLGSTSCDPCAPGTYATKAGANAYHTCEPCADGYYRSGDASSTNNVCRPIPSGYKEKNRTLTTYDRAEIVPCGKGEVSFWAGTRNPAAKPEECQGCAANTYAPRTGMMACLPCRAGTYPTKSVGTLPGNDQCTACSGNTYRPSSSTSSTCLVCKAGREVQPSSYSLCEACDPGTYMPDNTGGTDTTKPANASNCQPCKVNMYQPRAGQAACIQCPAGTSTQDEGNAECTPCPLGYYAPSAASVCIEAPRGMFVNRTGATFAVPCAKGTYSSVTGADECEPCAPGQYTNAAGSTQCRACPAGTASAGMAATCASCQPGYSSSAGSGACSPCKPGFYTSAYRSATCTRCPKGYQCPTPAIRTPQPCPRGYFSNTEGNRLCQPCPANTYQSVTGQKQCIVCPGGFSTRGLTGHSGMAARSGVGRAALALLALLALAFAPRCALAACTAGSLTLDLAVTGGGSCNSNPYAICMSSFRIDVASSCNITIVPLLASNDYVPGIWSSNSGGTYSRPVACPTWARETVAPVGGSSATPTQMKAAIKQAIEQQVYGSDYPLTLTSMTFPDTGEVRLVTTIPGSCNLDYIISAVTTSDYTSQIDSNAQRYSCSIAGINCVVDLILFGCGSGYRTVYLDGSLGSVCVLCPAGTYSPDGKSSTCTACGTGTALNSVGGTSSSACQNCAAGTYASTTGQSTCLPCNPGTYQASTGQASCVSCPASSYARLPGADQCVKCIAGVASKCIVGDCSSDAPTPGYHVLSVDTASSLPSGTCALSSPLSYGSPPLFQQCTLTPSGTTLLSVYVDKTCAVEISPLKDTACAEPGQPYWSTIRIRGHYVTPIKISTMLNTAATNLTSSYLLTLVPATGTSLTMSYWPATTDESKASDLAGVSKVCSGTVSVIGGKVVNVDSGFSNCPAGSYDSPAVDGCRPCPVGNTCASGSTTPTSCAADQYQPYLGGAACLQCNPLADPRYTSYAGDDYCLVEWVDTTCGNGQEYDPVSKQCQACEAGSARNVARESACVLCPPGYYSAPGATDCAICPLNQFSPVWGLANRTAGDQKCIYCATGYVAVNDADQVGQLGSTGCMSCNPGTYATIVSPNTYRTCEPCDEGYYRSGDSSPANNVCRKIPDGYKEKSRATTTYDRAEIVPCGKGEVSFWAGAARTPTDPQLCQACLGDNTYAQRMGMRACVPCPGGTYPTKSVGTLPGNDRCSKCTGNTYRSVSSTSATCDSCLAGRETQPASNTMCIPCDAGYYMPDDLGGYNLSRPANGTICLPCLVNTYQPNTGRANCIPCPPGTSTQDTGNAVCTACPLGSYSPSSSANCIGAPAGTFVNVTGAKAAVACPKGTYSNEVGASECEPCAAGQYSNADGGRTCKTCPAGTYSGGGASTCKQCSPGFYSTPGSGVCSPCKPGTYASGYRSATCAACPRGNQCPTIATKSPQPCPRGYYSNKDGLRLCLPCPPNMYRNSTGATACIPCPQGFSTRGLTGQSACQQMARASRRLQL</sequence>
<dbReference type="InterPro" id="IPR009030">
    <property type="entry name" value="Growth_fac_rcpt_cys_sf"/>
</dbReference>
<dbReference type="STRING" id="3076.A0A2P6TZ55"/>
<comment type="caution">
    <text evidence="2">The sequence shown here is derived from an EMBL/GenBank/DDBJ whole genome shotgun (WGS) entry which is preliminary data.</text>
</comment>
<protein>
    <submittedName>
        <fullName evidence="2">Serine threonine</fullName>
    </submittedName>
</protein>
<feature type="domain" description="TNFR-Cys" evidence="1">
    <location>
        <begin position="955"/>
        <end position="989"/>
    </location>
</feature>
<evidence type="ECO:0000259" key="1">
    <source>
        <dbReference type="SMART" id="SM00208"/>
    </source>
</evidence>
<feature type="domain" description="TNFR-Cys" evidence="1">
    <location>
        <begin position="1700"/>
        <end position="1730"/>
    </location>
</feature>